<keyword evidence="2" id="KW-0378">Hydrolase</keyword>
<evidence type="ECO:0000313" key="2">
    <source>
        <dbReference type="EMBL" id="SPS05562.1"/>
    </source>
</evidence>
<dbReference type="SUPFAM" id="SSF56219">
    <property type="entry name" value="DNase I-like"/>
    <property type="match status" value="1"/>
</dbReference>
<feature type="domain" description="Endonuclease/exonuclease/phosphatase" evidence="1">
    <location>
        <begin position="114"/>
        <end position="346"/>
    </location>
</feature>
<sequence>MENLFTRPSAMVGSGLDSQRAIDDHALANTISAKLIYNEDDKLKLLDLDGRYHFSAPNPPKNALVTLNKVRGQLFHRSIDGAVSVVANGRTDWTGWFDLRREDLSWQAVMNTGRVIEAVKPDILVCVEVENRPTLQRFNEQVLAATLGEIFPYVMVIDGNDARGIDVGLLSRYPIVSIRSHVDDKFQGKRVFSRDCPEYVLLLPSGKNLVICPNHFKSKRGGDNNEAQARRLAQGKRVAEIGRLAEAQISPLVLLAGDLNDTPDSPAITPLLADGWSDIQSHSSYPIDRPGTYGTGTAHNKIDYLIMSSALKKKLVGVGIERRGTYHPKLWPSFDGVTATTEASDHHCIWADFALE</sequence>
<proteinExistence type="predicted"/>
<protein>
    <submittedName>
        <fullName evidence="2">Metal-dependent hydrolase</fullName>
    </submittedName>
</protein>
<organism evidence="2">
    <name type="scientific">Candidatus Nitrotoga fabula</name>
    <dbReference type="NCBI Taxonomy" id="2182327"/>
    <lineage>
        <taxon>Bacteria</taxon>
        <taxon>Pseudomonadati</taxon>
        <taxon>Pseudomonadota</taxon>
        <taxon>Betaproteobacteria</taxon>
        <taxon>Nitrosomonadales</taxon>
        <taxon>Gallionellaceae</taxon>
        <taxon>Candidatus Nitrotoga</taxon>
    </lineage>
</organism>
<gene>
    <name evidence="2" type="ORF">NITFAB_1152</name>
</gene>
<evidence type="ECO:0000259" key="1">
    <source>
        <dbReference type="Pfam" id="PF03372"/>
    </source>
</evidence>
<dbReference type="InterPro" id="IPR036691">
    <property type="entry name" value="Endo/exonu/phosph_ase_sf"/>
</dbReference>
<dbReference type="AlphaFoldDB" id="A0A2X0R6G5"/>
<dbReference type="EMBL" id="LS423452">
    <property type="protein sequence ID" value="SPS05562.1"/>
    <property type="molecule type" value="Genomic_DNA"/>
</dbReference>
<reference evidence="2" key="1">
    <citation type="submission" date="2018-05" db="EMBL/GenBank/DDBJ databases">
        <authorList>
            <person name="Lanie J.A."/>
            <person name="Ng W.-L."/>
            <person name="Kazmierczak K.M."/>
            <person name="Andrzejewski T.M."/>
            <person name="Davidsen T.M."/>
            <person name="Wayne K.J."/>
            <person name="Tettelin H."/>
            <person name="Glass J.I."/>
            <person name="Rusch D."/>
            <person name="Podicherti R."/>
            <person name="Tsui H.-C.T."/>
            <person name="Winkler M.E."/>
        </authorList>
    </citation>
    <scope>NUCLEOTIDE SEQUENCE</scope>
    <source>
        <strain evidence="2">KNB</strain>
    </source>
</reference>
<name>A0A2X0R6G5_9PROT</name>
<dbReference type="Pfam" id="PF03372">
    <property type="entry name" value="Exo_endo_phos"/>
    <property type="match status" value="1"/>
</dbReference>
<dbReference type="PANTHER" id="PTHR42834:SF1">
    <property type="entry name" value="ENDONUCLEASE_EXONUCLEASE_PHOSPHATASE FAMILY PROTEIN (AFU_ORTHOLOGUE AFUA_3G09210)"/>
    <property type="match status" value="1"/>
</dbReference>
<dbReference type="Gene3D" id="3.60.10.10">
    <property type="entry name" value="Endonuclease/exonuclease/phosphatase"/>
    <property type="match status" value="1"/>
</dbReference>
<dbReference type="InterPro" id="IPR005135">
    <property type="entry name" value="Endo/exonuclease/phosphatase"/>
</dbReference>
<dbReference type="PANTHER" id="PTHR42834">
    <property type="entry name" value="ENDONUCLEASE/EXONUCLEASE/PHOSPHATASE FAMILY PROTEIN (AFU_ORTHOLOGUE AFUA_3G09210)"/>
    <property type="match status" value="1"/>
</dbReference>
<dbReference type="GO" id="GO:0016787">
    <property type="term" value="F:hydrolase activity"/>
    <property type="evidence" value="ECO:0007669"/>
    <property type="project" value="UniProtKB-KW"/>
</dbReference>
<accession>A0A2X0R6G5</accession>